<name>A0ABV3XV40_9RHOB</name>
<feature type="domain" description="LptD C-terminal" evidence="2">
    <location>
        <begin position="611"/>
        <end position="661"/>
    </location>
</feature>
<evidence type="ECO:0000313" key="3">
    <source>
        <dbReference type="EMBL" id="MEX5729183.1"/>
    </source>
</evidence>
<sequence length="709" mass="78146" precursor="true">MRRLAAALSAMLALAIAVPAVAQDAPATLIADRVAVEGEDRLIAEGSVEVLFREARIKATRVSYDRMTDRLSIEGPITVTNGPDTILLADSAELAPDLSEGIMRSARLVLRQQLQLAAAELHREQGRFSRLESTVASVCQVCPENPVPLWQIRAKRVIHDELERQLYFDHARLEVVGVPVFYLPRLRLPDPTLKRASGFLVPEVRVNNRLGTGIKLPYFVALGDRADLTVTPYLSSNRTRTLELRYRQAFRHGWIELNATGSRDDLREGELRSSLFAEGYFLLPRGFELDFGIESSSDPAYLLDYDYSDKDRLESTLEITRVRRGEIITADLVHFNTLRASESNATQPTIVTDLSYRRRFVPPALGGTADLAFTLHGHRRSSGNATDGLGRDVGRASVDLDWRRGWTGPAGLKLAAQGALAIDHYAIGDDDSADSSYTRAAPFAAVEMRWPLARAGRGGASHVLEPVAQLVWSDADDSTIPNDDSVLVAFDEGNLYSLSRFAGADRRETGLRANLGVTWTRYDPAGWSLGLTAGRVLRQDDPGQFASGSGLDGTRSDWLTALHLDLSDGLSVINRAVFDDGFDLTHGELRLDWQGQRVELASSLIWMAANAAEDRPEDASEWVADAAYQLRRNWTATADWRYDFVEENTARAGLGLEYRNECVTVGLSLSRRFTSSTSVTPTTDFGLTVALNGFGAGRDGRAYRRSCAR</sequence>
<organism evidence="3 4">
    <name type="scientific">Rhodovulum iodosum</name>
    <dbReference type="NCBI Taxonomy" id="68291"/>
    <lineage>
        <taxon>Bacteria</taxon>
        <taxon>Pseudomonadati</taxon>
        <taxon>Pseudomonadota</taxon>
        <taxon>Alphaproteobacteria</taxon>
        <taxon>Rhodobacterales</taxon>
        <taxon>Paracoccaceae</taxon>
        <taxon>Rhodovulum</taxon>
    </lineage>
</organism>
<gene>
    <name evidence="1" type="primary">lptD</name>
    <name evidence="3" type="ORF">Ga0609869_002536</name>
</gene>
<dbReference type="Pfam" id="PF04453">
    <property type="entry name" value="LptD"/>
    <property type="match status" value="2"/>
</dbReference>
<dbReference type="HAMAP" id="MF_01411">
    <property type="entry name" value="LPS_assembly_LptD"/>
    <property type="match status" value="1"/>
</dbReference>
<dbReference type="Proteomes" id="UP001560019">
    <property type="component" value="Unassembled WGS sequence"/>
</dbReference>
<keyword evidence="4" id="KW-1185">Reference proteome</keyword>
<feature type="chain" id="PRO_5044899995" description="LPS-assembly protein LptD" evidence="1">
    <location>
        <begin position="23"/>
        <end position="709"/>
    </location>
</feature>
<dbReference type="RefSeq" id="WP_245972265.1">
    <property type="nucleotide sequence ID" value="NZ_JBEHHI010000002.1"/>
</dbReference>
<keyword evidence="1" id="KW-0998">Cell outer membrane</keyword>
<evidence type="ECO:0000256" key="1">
    <source>
        <dbReference type="HAMAP-Rule" id="MF_01411"/>
    </source>
</evidence>
<dbReference type="InterPro" id="IPR050218">
    <property type="entry name" value="LptD"/>
</dbReference>
<keyword evidence="1" id="KW-0472">Membrane</keyword>
<accession>A0ABV3XV40</accession>
<comment type="subunit">
    <text evidence="1">Component of the lipopolysaccharide transport and assembly complex.</text>
</comment>
<dbReference type="PANTHER" id="PTHR30189:SF1">
    <property type="entry name" value="LPS-ASSEMBLY PROTEIN LPTD"/>
    <property type="match status" value="1"/>
</dbReference>
<reference evidence="3 4" key="1">
    <citation type="submission" date="2024-06" db="EMBL/GenBank/DDBJ databases">
        <title>Genome of Rhodovulum iodosum, a marine photoferrotroph.</title>
        <authorList>
            <person name="Bianchini G."/>
            <person name="Nikeleit V."/>
            <person name="Kappler A."/>
            <person name="Bryce C."/>
            <person name="Sanchez-Baracaldo P."/>
        </authorList>
    </citation>
    <scope>NUCLEOTIDE SEQUENCE [LARGE SCALE GENOMIC DNA]</scope>
    <source>
        <strain evidence="3 4">UT/N1</strain>
    </source>
</reference>
<comment type="subcellular location">
    <subcellularLocation>
        <location evidence="1">Cell outer membrane</location>
    </subcellularLocation>
</comment>
<feature type="domain" description="LptD C-terminal" evidence="2">
    <location>
        <begin position="272"/>
        <end position="596"/>
    </location>
</feature>
<evidence type="ECO:0000259" key="2">
    <source>
        <dbReference type="Pfam" id="PF04453"/>
    </source>
</evidence>
<proteinExistence type="inferred from homology"/>
<comment type="similarity">
    <text evidence="1">Belongs to the LptD family.</text>
</comment>
<dbReference type="EMBL" id="JBEHHI010000002">
    <property type="protein sequence ID" value="MEX5729183.1"/>
    <property type="molecule type" value="Genomic_DNA"/>
</dbReference>
<dbReference type="PANTHER" id="PTHR30189">
    <property type="entry name" value="LPS-ASSEMBLY PROTEIN"/>
    <property type="match status" value="1"/>
</dbReference>
<comment type="caution">
    <text evidence="1">Lacks conserved residue(s) required for the propagation of feature annotation.</text>
</comment>
<evidence type="ECO:0000313" key="4">
    <source>
        <dbReference type="Proteomes" id="UP001560019"/>
    </source>
</evidence>
<dbReference type="InterPro" id="IPR007543">
    <property type="entry name" value="LptD_C"/>
</dbReference>
<protein>
    <recommendedName>
        <fullName evidence="1">LPS-assembly protein LptD</fullName>
    </recommendedName>
</protein>
<comment type="function">
    <text evidence="1">Involved in the assembly of lipopolysaccharide (LPS) at the surface of the outer membrane.</text>
</comment>
<feature type="signal peptide" evidence="1">
    <location>
        <begin position="1"/>
        <end position="22"/>
    </location>
</feature>
<dbReference type="InterPro" id="IPR020889">
    <property type="entry name" value="LipoPS_assembly_LptD"/>
</dbReference>
<keyword evidence="1" id="KW-0732">Signal</keyword>
<comment type="caution">
    <text evidence="3">The sequence shown here is derived from an EMBL/GenBank/DDBJ whole genome shotgun (WGS) entry which is preliminary data.</text>
</comment>